<name>A0ABR5TFA1_9BURK</name>
<dbReference type="PANTHER" id="PTHR34610">
    <property type="entry name" value="SSL7007 PROTEIN"/>
    <property type="match status" value="1"/>
</dbReference>
<feature type="compositionally biased region" description="Low complexity" evidence="1">
    <location>
        <begin position="100"/>
        <end position="121"/>
    </location>
</feature>
<dbReference type="Proteomes" id="UP000070255">
    <property type="component" value="Unassembled WGS sequence"/>
</dbReference>
<sequence length="225" mass="23504">MPSPDASRAGRRVVLDSNVWIDILVFDDPAARPIRDALETGAITALIDVRCLVELERVLDYPQFKARAVDKAAALAALARLSERVAGPDRGESRESRGSAATNADGASAAASPAHAPDAGNAPGGPDGRHAPDAQTGRASAPPSGDAAAASPAEDAPPRPLPKCKDRDDQKFLELAYAARADWLISKDRALLKLARRTERDFGFRIAQPAPFAASALAADASEPA</sequence>
<comment type="caution">
    <text evidence="3">The sequence shown here is derived from an EMBL/GenBank/DDBJ whole genome shotgun (WGS) entry which is preliminary data.</text>
</comment>
<keyword evidence="4" id="KW-1185">Reference proteome</keyword>
<evidence type="ECO:0000313" key="3">
    <source>
        <dbReference type="EMBL" id="KWZ43575.1"/>
    </source>
</evidence>
<dbReference type="EMBL" id="LNJQ01000001">
    <property type="protein sequence ID" value="KWZ43575.1"/>
    <property type="molecule type" value="Genomic_DNA"/>
</dbReference>
<protein>
    <submittedName>
        <fullName evidence="3">PIN domain-containing protein</fullName>
    </submittedName>
</protein>
<accession>A0ABR5TFA1</accession>
<dbReference type="InterPro" id="IPR002716">
    <property type="entry name" value="PIN_dom"/>
</dbReference>
<feature type="compositionally biased region" description="Low complexity" evidence="1">
    <location>
        <begin position="137"/>
        <end position="154"/>
    </location>
</feature>
<gene>
    <name evidence="3" type="ORF">WS72_12410</name>
</gene>
<dbReference type="InterPro" id="IPR029060">
    <property type="entry name" value="PIN-like_dom_sf"/>
</dbReference>
<dbReference type="InterPro" id="IPR002850">
    <property type="entry name" value="PIN_toxin-like"/>
</dbReference>
<feature type="compositionally biased region" description="Basic and acidic residues" evidence="1">
    <location>
        <begin position="86"/>
        <end position="97"/>
    </location>
</feature>
<dbReference type="Pfam" id="PF13470">
    <property type="entry name" value="PIN_3"/>
    <property type="match status" value="1"/>
</dbReference>
<evidence type="ECO:0000259" key="2">
    <source>
        <dbReference type="Pfam" id="PF13470"/>
    </source>
</evidence>
<reference evidence="3 4" key="1">
    <citation type="submission" date="2015-11" db="EMBL/GenBank/DDBJ databases">
        <authorList>
            <person name="Sahl J."/>
            <person name="Wagner D."/>
            <person name="Keim P."/>
        </authorList>
    </citation>
    <scope>NUCLEOTIDE SEQUENCE [LARGE SCALE GENOMIC DNA]</scope>
    <source>
        <strain evidence="3 4">BDU18</strain>
    </source>
</reference>
<evidence type="ECO:0000256" key="1">
    <source>
        <dbReference type="SAM" id="MobiDB-lite"/>
    </source>
</evidence>
<proteinExistence type="predicted"/>
<feature type="domain" description="PIN" evidence="2">
    <location>
        <begin position="12"/>
        <end position="190"/>
    </location>
</feature>
<dbReference type="SUPFAM" id="SSF88723">
    <property type="entry name" value="PIN domain-like"/>
    <property type="match status" value="1"/>
</dbReference>
<organism evidence="3 4">
    <name type="scientific">Burkholderia savannae</name>
    <dbReference type="NCBI Taxonomy" id="1637837"/>
    <lineage>
        <taxon>Bacteria</taxon>
        <taxon>Pseudomonadati</taxon>
        <taxon>Pseudomonadota</taxon>
        <taxon>Betaproteobacteria</taxon>
        <taxon>Burkholderiales</taxon>
        <taxon>Burkholderiaceae</taxon>
        <taxon>Burkholderia</taxon>
        <taxon>pseudomallei group</taxon>
    </lineage>
</organism>
<dbReference type="PANTHER" id="PTHR34610:SF3">
    <property type="entry name" value="SSL7007 PROTEIN"/>
    <property type="match status" value="1"/>
</dbReference>
<evidence type="ECO:0000313" key="4">
    <source>
        <dbReference type="Proteomes" id="UP000070255"/>
    </source>
</evidence>
<feature type="region of interest" description="Disordered" evidence="1">
    <location>
        <begin position="86"/>
        <end position="167"/>
    </location>
</feature>